<sequence>MYIAALSQLVGSISFHSCNAATRGGAVDVFYGHLISSGQLELEDCHANAGGAIFVRGDLIQHDTANMSVGSCTAGSGGVLGVLGNIMFSGLMNINACHTPQGFLLEAEGVNGVNLRREFPTTCEGGELKLNGTFLVRRRTSIPARCVIRGMGATVFLEAPLVFHGGETVLFAGIVSFYGLKDLEEACVTVQGDVRIGTSKESEHGGTRISFANCHNKENTSNGGALYIQQGLAMISGLLEIEHSSSLRGGAGLHIHNGSLWQEGGSIRLLATSSQQIGGGLFIKNGNLFQADGHIRCQNCSAERGGCLAVNGTATYSLHSNGTIHAEGCKADKGGAFLINKGAWISSGQVTFNRCQAPGRGGAVWARGSFHQLDGSVAFESCSSLGEGGAIIADHMSLMEGRMNFTDCASNTSGGGLHVHGDFAQLGGSIEFYGCIAERSGGGLWVNGSFHQAKGAANFSDCRALGSGGGLNVAGSVTLAGTNMFTECRAAAAPGLRHPSYGGGMHAEGALMLSRQAETTFVKCEAAGGGGGAAVHSMRINGTAKFLNCVSHGESGGGGLYVQNGSFEQDGGLSEFKDCRASSGPGGGLRVANGSLRQAAGNLVVEGCRAGSSGGGLAVHRNVSVQATLRIDECRAVGTGGGVHVAGFFEQLDGAIWLGRCEASVRSGRDARRQHAGAGEGGGMFVWRDFIQHGGDLRVDACRTRSSGGGLRVNGSFYQTVSSSAEFNTCAASRGGGVSIGHSIHVAGHLRFNFCKAFGSHDFQSGLGGGGLFVQKHLFQTGGLLSFTRCKSNSYGNGGGLYVRGKLIADSGTMTFRECVATHGGGGGAAVSLDAHIHNTNMTFKECSSTWRGAKGGGMALERGANFIQSASNVTFMNCKASADGNGGGLAVLKGHLHQFSGSLSFDGCSSGVGGGLFVGGDVQMVGDGAMRFQKCDALQEGGDGGGGAFVEQSFLQRGGHLLAEDCLSKFDGGGLHILGSFSQVSSSSTRLTSCKAQRGGCMSVNGSVDVSGSNAFHRCVAFEDRDAGAGGGGLYVHSNFSQLGGSTHFTECQSLKSGGGLRTESGSLTVHSGSVLFKSCHAQGSGGGADVGLHVYLQADATVTVDHCVAKDDGAGIVVHGNFFQNSSKIHVKNCDSSDGQGGGLAVYQSLLQSAGKMEFANCSADAGGGMVVSRNVFLGGVTAFSGCNALGSDSGGGGVYIQEGQMDVRGSLLVTTCTSLGSGGGLLMKNKGIRQHANGNVTFRQCFARGGHGGGMAIPSIRSKGSIEFDSCAASPQGGNGGGLYISSGDGEVRQDGGQIRAYSCTAGGEGGGLYLGSGSSGRLTNVYIKQCIAKLDAGSIYTAAQTLNVSNLIVLEPRSVDFDIISSGAVIADDLRFQSVSGKLSMGVLAQSIHAESVNCTTLKSCSLVARKHHVTSLGCPAGTGIRHGPNSTNCSVCEDNFTQIFDGERRECVPCPTQNEFCYATEFKMTAGHMVEGRNISVTIYCPNLAACPGGNSTDLSTMCAPGYDKRSCAACKEGYAISDSSILSCTRCATVRWRKVLQWMYLFLKHLVPFGMAANGALQVQGAEEPKRSGVLINQLMSFATVAGTLLAVVAQTNAMREIRQETSRGLASFGQFLLTMASVSMEMIAGQGVSEGSGSSGISSLCLLSYLNLHGGLWQAHLLHAAIPVALVLGLVAKLPVEQRGVAVVVGLNCFFPEIFSYFGKYLYCFQFAPESTMAERTFECPFLEEERHRHAMRVVMVLVFVMASYIWISLSLPKKSGRRWW</sequence>
<keyword evidence="3" id="KW-1185">Reference proteome</keyword>
<evidence type="ECO:0000256" key="1">
    <source>
        <dbReference type="SAM" id="Phobius"/>
    </source>
</evidence>
<evidence type="ECO:0000313" key="3">
    <source>
        <dbReference type="Proteomes" id="UP000604046"/>
    </source>
</evidence>
<dbReference type="OrthoDB" id="432246at2759"/>
<keyword evidence="1" id="KW-1133">Transmembrane helix</keyword>
<name>A0A812U1F0_9DINO</name>
<dbReference type="InterPro" id="IPR011050">
    <property type="entry name" value="Pectin_lyase_fold/virulence"/>
</dbReference>
<dbReference type="SUPFAM" id="SSF51126">
    <property type="entry name" value="Pectin lyase-like"/>
    <property type="match status" value="1"/>
</dbReference>
<evidence type="ECO:0000313" key="2">
    <source>
        <dbReference type="EMBL" id="CAE7558837.1"/>
    </source>
</evidence>
<dbReference type="Proteomes" id="UP000604046">
    <property type="component" value="Unassembled WGS sequence"/>
</dbReference>
<evidence type="ECO:0008006" key="4">
    <source>
        <dbReference type="Google" id="ProtNLM"/>
    </source>
</evidence>
<dbReference type="InterPro" id="IPR006626">
    <property type="entry name" value="PbH1"/>
</dbReference>
<accession>A0A812U1F0</accession>
<organism evidence="2 3">
    <name type="scientific">Symbiodinium natans</name>
    <dbReference type="NCBI Taxonomy" id="878477"/>
    <lineage>
        <taxon>Eukaryota</taxon>
        <taxon>Sar</taxon>
        <taxon>Alveolata</taxon>
        <taxon>Dinophyceae</taxon>
        <taxon>Suessiales</taxon>
        <taxon>Symbiodiniaceae</taxon>
        <taxon>Symbiodinium</taxon>
    </lineage>
</organism>
<feature type="transmembrane region" description="Helical" evidence="1">
    <location>
        <begin position="1692"/>
        <end position="1714"/>
    </location>
</feature>
<dbReference type="SMART" id="SM00710">
    <property type="entry name" value="PbH1"/>
    <property type="match status" value="14"/>
</dbReference>
<comment type="caution">
    <text evidence="2">The sequence shown here is derived from an EMBL/GenBank/DDBJ whole genome shotgun (WGS) entry which is preliminary data.</text>
</comment>
<keyword evidence="1" id="KW-0472">Membrane</keyword>
<reference evidence="2" key="1">
    <citation type="submission" date="2021-02" db="EMBL/GenBank/DDBJ databases">
        <authorList>
            <person name="Dougan E. K."/>
            <person name="Rhodes N."/>
            <person name="Thang M."/>
            <person name="Chan C."/>
        </authorList>
    </citation>
    <scope>NUCLEOTIDE SEQUENCE</scope>
</reference>
<feature type="transmembrane region" description="Helical" evidence="1">
    <location>
        <begin position="1664"/>
        <end position="1685"/>
    </location>
</feature>
<keyword evidence="1" id="KW-0812">Transmembrane</keyword>
<dbReference type="EMBL" id="CAJNDS010002661">
    <property type="protein sequence ID" value="CAE7558837.1"/>
    <property type="molecule type" value="Genomic_DNA"/>
</dbReference>
<feature type="transmembrane region" description="Helical" evidence="1">
    <location>
        <begin position="1742"/>
        <end position="1763"/>
    </location>
</feature>
<proteinExistence type="predicted"/>
<protein>
    <recommendedName>
        <fullName evidence="4">Right handed beta helix domain-containing protein</fullName>
    </recommendedName>
</protein>
<gene>
    <name evidence="2" type="ORF">SNAT2548_LOCUS31467</name>
</gene>